<keyword evidence="3" id="KW-1185">Reference proteome</keyword>
<protein>
    <submittedName>
        <fullName evidence="2">Uncharacterized protein</fullName>
    </submittedName>
</protein>
<sequence>MQDANRGFRCRSSPALKVLKVTGYRSLLLHRVFVFHEYQVFVLDFFSASFIRHSHHSGGPITSQLGAQMGASAAGHPAFLQGNKSVTRESRLAPAWRCFSPSHPPLRSHLSSSQRARSRRIERVLRAAASPQETPAKASRPAKQSEAKPDPASSYPATPPLPDRVMPASAFLRS</sequence>
<dbReference type="EMBL" id="JABSTR010000011">
    <property type="protein sequence ID" value="KAH9380914.1"/>
    <property type="molecule type" value="Genomic_DNA"/>
</dbReference>
<comment type="caution">
    <text evidence="2">The sequence shown here is derived from an EMBL/GenBank/DDBJ whole genome shotgun (WGS) entry which is preliminary data.</text>
</comment>
<name>A0A9J6GZP9_HAELO</name>
<dbReference type="VEuPathDB" id="VectorBase:HLOH_051880"/>
<accession>A0A9J6GZP9</accession>
<reference evidence="2 3" key="1">
    <citation type="journal article" date="2020" name="Cell">
        <title>Large-Scale Comparative Analyses of Tick Genomes Elucidate Their Genetic Diversity and Vector Capacities.</title>
        <authorList>
            <consortium name="Tick Genome and Microbiome Consortium (TIGMIC)"/>
            <person name="Jia N."/>
            <person name="Wang J."/>
            <person name="Shi W."/>
            <person name="Du L."/>
            <person name="Sun Y."/>
            <person name="Zhan W."/>
            <person name="Jiang J.F."/>
            <person name="Wang Q."/>
            <person name="Zhang B."/>
            <person name="Ji P."/>
            <person name="Bell-Sakyi L."/>
            <person name="Cui X.M."/>
            <person name="Yuan T.T."/>
            <person name="Jiang B.G."/>
            <person name="Yang W.F."/>
            <person name="Lam T.T."/>
            <person name="Chang Q.C."/>
            <person name="Ding S.J."/>
            <person name="Wang X.J."/>
            <person name="Zhu J.G."/>
            <person name="Ruan X.D."/>
            <person name="Zhao L."/>
            <person name="Wei J.T."/>
            <person name="Ye R.Z."/>
            <person name="Que T.C."/>
            <person name="Du C.H."/>
            <person name="Zhou Y.H."/>
            <person name="Cheng J.X."/>
            <person name="Dai P.F."/>
            <person name="Guo W.B."/>
            <person name="Han X.H."/>
            <person name="Huang E.J."/>
            <person name="Li L.F."/>
            <person name="Wei W."/>
            <person name="Gao Y.C."/>
            <person name="Liu J.Z."/>
            <person name="Shao H.Z."/>
            <person name="Wang X."/>
            <person name="Wang C.C."/>
            <person name="Yang T.C."/>
            <person name="Huo Q.B."/>
            <person name="Li W."/>
            <person name="Chen H.Y."/>
            <person name="Chen S.E."/>
            <person name="Zhou L.G."/>
            <person name="Ni X.B."/>
            <person name="Tian J.H."/>
            <person name="Sheng Y."/>
            <person name="Liu T."/>
            <person name="Pan Y.S."/>
            <person name="Xia L.Y."/>
            <person name="Li J."/>
            <person name="Zhao F."/>
            <person name="Cao W.C."/>
        </authorList>
    </citation>
    <scope>NUCLEOTIDE SEQUENCE [LARGE SCALE GENOMIC DNA]</scope>
    <source>
        <strain evidence="2">HaeL-2018</strain>
    </source>
</reference>
<dbReference type="Proteomes" id="UP000821853">
    <property type="component" value="Chromosome 9"/>
</dbReference>
<evidence type="ECO:0000313" key="2">
    <source>
        <dbReference type="EMBL" id="KAH9380914.1"/>
    </source>
</evidence>
<feature type="region of interest" description="Disordered" evidence="1">
    <location>
        <begin position="126"/>
        <end position="174"/>
    </location>
</feature>
<organism evidence="2 3">
    <name type="scientific">Haemaphysalis longicornis</name>
    <name type="common">Bush tick</name>
    <dbReference type="NCBI Taxonomy" id="44386"/>
    <lineage>
        <taxon>Eukaryota</taxon>
        <taxon>Metazoa</taxon>
        <taxon>Ecdysozoa</taxon>
        <taxon>Arthropoda</taxon>
        <taxon>Chelicerata</taxon>
        <taxon>Arachnida</taxon>
        <taxon>Acari</taxon>
        <taxon>Parasitiformes</taxon>
        <taxon>Ixodida</taxon>
        <taxon>Ixodoidea</taxon>
        <taxon>Ixodidae</taxon>
        <taxon>Haemaphysalinae</taxon>
        <taxon>Haemaphysalis</taxon>
    </lineage>
</organism>
<evidence type="ECO:0000313" key="3">
    <source>
        <dbReference type="Proteomes" id="UP000821853"/>
    </source>
</evidence>
<proteinExistence type="predicted"/>
<dbReference type="AlphaFoldDB" id="A0A9J6GZP9"/>
<gene>
    <name evidence="2" type="ORF">HPB48_008425</name>
</gene>
<evidence type="ECO:0000256" key="1">
    <source>
        <dbReference type="SAM" id="MobiDB-lite"/>
    </source>
</evidence>